<keyword evidence="2" id="KW-1185">Reference proteome</keyword>
<dbReference type="EMBL" id="JAQGDS010000013">
    <property type="protein sequence ID" value="KAJ6256435.1"/>
    <property type="molecule type" value="Genomic_DNA"/>
</dbReference>
<gene>
    <name evidence="1" type="ORF">Dda_8936</name>
</gene>
<evidence type="ECO:0000313" key="1">
    <source>
        <dbReference type="EMBL" id="KAJ6256435.1"/>
    </source>
</evidence>
<evidence type="ECO:0000313" key="2">
    <source>
        <dbReference type="Proteomes" id="UP001221413"/>
    </source>
</evidence>
<name>A0AAD6NFK8_DREDA</name>
<comment type="caution">
    <text evidence="1">The sequence shown here is derived from an EMBL/GenBank/DDBJ whole genome shotgun (WGS) entry which is preliminary data.</text>
</comment>
<reference evidence="1" key="1">
    <citation type="submission" date="2023-01" db="EMBL/GenBank/DDBJ databases">
        <title>The chitinases involved in constricting ring structure development in the nematode-trapping fungus Drechslerella dactyloides.</title>
        <authorList>
            <person name="Wang R."/>
            <person name="Zhang L."/>
            <person name="Tang P."/>
            <person name="Li S."/>
            <person name="Liang L."/>
        </authorList>
    </citation>
    <scope>NUCLEOTIDE SEQUENCE</scope>
    <source>
        <strain evidence="1">YMF1.00031</strain>
    </source>
</reference>
<protein>
    <submittedName>
        <fullName evidence="1">Uncharacterized protein</fullName>
    </submittedName>
</protein>
<dbReference type="AlphaFoldDB" id="A0AAD6NFK8"/>
<accession>A0AAD6NFK8</accession>
<dbReference type="Proteomes" id="UP001221413">
    <property type="component" value="Unassembled WGS sequence"/>
</dbReference>
<proteinExistence type="predicted"/>
<organism evidence="1 2">
    <name type="scientific">Drechslerella dactyloides</name>
    <name type="common">Nematode-trapping fungus</name>
    <name type="synonym">Arthrobotrys dactyloides</name>
    <dbReference type="NCBI Taxonomy" id="74499"/>
    <lineage>
        <taxon>Eukaryota</taxon>
        <taxon>Fungi</taxon>
        <taxon>Dikarya</taxon>
        <taxon>Ascomycota</taxon>
        <taxon>Pezizomycotina</taxon>
        <taxon>Orbiliomycetes</taxon>
        <taxon>Orbiliales</taxon>
        <taxon>Orbiliaceae</taxon>
        <taxon>Drechslerella</taxon>
    </lineage>
</organism>
<sequence length="414" mass="47525">MSSTRRILLFYGANEASGTAILYRMLQQTKHPLEILYMARYTNEGAAAAHYLKKNPRFLEALTKSRSRLQSLQIFPVRTQTDTSKIESFFERYARSHGAHPISYLFLNGNPNYGEQVNQDESPDQREARLSKNWAPWSDALTKCPPRDHDNQFDNQNPYLTAKNFISHMTIMLATLLPYVRRDGEGTVVLKTPTRAKLQTIRSRNLRMRLMNPTPANFESAVHEVRSAAAMLANKKFIENSSWPEKRFFKGLGDFYARSALTLYKSFSLYESIAFHTTVHNPRDLDEPVRLLLDPLARDIQTFQFTDHERQAARKSYATDIGVPSLSSKTGLFRRLYETERRPPVKSWVQVTKSIEERFPKKAEGLKDPSSVTIRPVVQGHNGPRIGESIFCPVYPDNNAAEPPLRNIWRTIKS</sequence>